<keyword evidence="1" id="KW-0812">Transmembrane</keyword>
<evidence type="ECO:0000313" key="2">
    <source>
        <dbReference type="EMBL" id="AKH48452.1"/>
    </source>
</evidence>
<evidence type="ECO:0000256" key="1">
    <source>
        <dbReference type="SAM" id="Phobius"/>
    </source>
</evidence>
<feature type="transmembrane region" description="Helical" evidence="1">
    <location>
        <begin position="12"/>
        <end position="30"/>
    </location>
</feature>
<organism evidence="2">
    <name type="scientific">uncultured marine virus</name>
    <dbReference type="NCBI Taxonomy" id="186617"/>
    <lineage>
        <taxon>Viruses</taxon>
        <taxon>environmental samples</taxon>
    </lineage>
</organism>
<accession>A0A0F7LAR6</accession>
<keyword evidence="1" id="KW-0472">Membrane</keyword>
<proteinExistence type="predicted"/>
<protein>
    <submittedName>
        <fullName evidence="2">Uncharacterized protein</fullName>
    </submittedName>
</protein>
<name>A0A0F7LAR6_9VIRU</name>
<sequence>MSGVTDSILIHSPAICDCSIICVVVVVSVVRDTRRRLPFFVAPAPAVRGFFCGRLPATTWTVAARRRVSGRAVARPT</sequence>
<keyword evidence="1" id="KW-1133">Transmembrane helix</keyword>
<reference evidence="2" key="1">
    <citation type="journal article" date="2015" name="Front. Microbiol.">
        <title>Combining genomic sequencing methods to explore viral diversity and reveal potential virus-host interactions.</title>
        <authorList>
            <person name="Chow C.E."/>
            <person name="Winget D.M."/>
            <person name="White R.A.III."/>
            <person name="Hallam S.J."/>
            <person name="Suttle C.A."/>
        </authorList>
    </citation>
    <scope>NUCLEOTIDE SEQUENCE</scope>
    <source>
        <strain evidence="2">Oxic1_8</strain>
    </source>
</reference>
<dbReference type="EMBL" id="KR029603">
    <property type="protein sequence ID" value="AKH48452.1"/>
    <property type="molecule type" value="Genomic_DNA"/>
</dbReference>
<reference evidence="2" key="2">
    <citation type="submission" date="2015-03" db="EMBL/GenBank/DDBJ databases">
        <authorList>
            <person name="Chow C.-E.T."/>
            <person name="Winget D.M."/>
            <person name="White R.A.III."/>
            <person name="Hallam S.J."/>
            <person name="Suttle C.A."/>
        </authorList>
    </citation>
    <scope>NUCLEOTIDE SEQUENCE</scope>
    <source>
        <strain evidence="2">Oxic1_8</strain>
    </source>
</reference>